<dbReference type="InterPro" id="IPR010134">
    <property type="entry name" value="PHA_reg_PhaR"/>
</dbReference>
<dbReference type="EMBL" id="CP124755">
    <property type="protein sequence ID" value="WGZ91818.1"/>
    <property type="molecule type" value="Genomic_DNA"/>
</dbReference>
<feature type="domain" description="PHA accumulation regulator DNA-binding N-terminal" evidence="2">
    <location>
        <begin position="6"/>
        <end position="65"/>
    </location>
</feature>
<dbReference type="AlphaFoldDB" id="A0AA95KLE3"/>
<accession>A0AA95KLE3</accession>
<reference evidence="3" key="1">
    <citation type="journal article" date="2023" name="Int. J. Mol. Sci.">
        <title>Metagenomics Revealed a New Genus 'Candidatus Thiocaldithrix dubininis' gen. nov., sp. nov. and a New Species 'Candidatus Thiothrix putei' sp. nov. in the Family Thiotrichaceae, Some Members of Which Have Traits of Both Na+- and H+-Motive Energetics.</title>
        <authorList>
            <person name="Ravin N.V."/>
            <person name="Muntyan M.S."/>
            <person name="Smolyakov D.D."/>
            <person name="Rudenko T.S."/>
            <person name="Beletsky A.V."/>
            <person name="Mardanov A.V."/>
            <person name="Grabovich M.Y."/>
        </authorList>
    </citation>
    <scope>NUCLEOTIDE SEQUENCE</scope>
    <source>
        <strain evidence="3">GKL-01</strain>
    </source>
</reference>
<reference evidence="3" key="2">
    <citation type="submission" date="2023-04" db="EMBL/GenBank/DDBJ databases">
        <authorList>
            <person name="Beletskiy A.V."/>
            <person name="Mardanov A.V."/>
            <person name="Ravin N.V."/>
        </authorList>
    </citation>
    <scope>NUCLEOTIDE SEQUENCE</scope>
    <source>
        <strain evidence="3">GKL-01</strain>
    </source>
</reference>
<dbReference type="Pfam" id="PF07879">
    <property type="entry name" value="PHB_acc_N"/>
    <property type="match status" value="1"/>
</dbReference>
<gene>
    <name evidence="3" type="primary">phaR</name>
    <name evidence="3" type="ORF">QJT80_04900</name>
</gene>
<dbReference type="NCBIfam" id="TIGR01848">
    <property type="entry name" value="PHA_reg_PhaR"/>
    <property type="match status" value="1"/>
</dbReference>
<dbReference type="InterPro" id="IPR007897">
    <property type="entry name" value="PHB_accumulat"/>
</dbReference>
<name>A0AA95KLE3_9GAMM</name>
<evidence type="ECO:0000313" key="3">
    <source>
        <dbReference type="EMBL" id="WGZ91818.1"/>
    </source>
</evidence>
<feature type="domain" description="PHB accumulation regulatory" evidence="1">
    <location>
        <begin position="70"/>
        <end position="108"/>
    </location>
</feature>
<dbReference type="Proteomes" id="UP001300672">
    <property type="component" value="Chromosome"/>
</dbReference>
<proteinExistence type="predicted"/>
<sequence>MAEERIIKKYPNRRLYDTTLSCYITLNEVRDLVLAMTPFKVIDRQSGEDITRSILLQIIMEQESGGQPLFSSEMLEQFIRNYSENSRKGFTAYLEESMQLFNSQQAAVREQMHKVLAGTPMDAWLKVGEQNMQAWQKMQQGIIKSLKPKDSK</sequence>
<organism evidence="3">
    <name type="scientific">Candidatus Thiocaldithrix dubininis</name>
    <dbReference type="NCBI Taxonomy" id="3080823"/>
    <lineage>
        <taxon>Bacteria</taxon>
        <taxon>Pseudomonadati</taxon>
        <taxon>Pseudomonadota</taxon>
        <taxon>Gammaproteobacteria</taxon>
        <taxon>Thiotrichales</taxon>
        <taxon>Thiotrichaceae</taxon>
        <taxon>Candidatus Thiocaldithrix</taxon>
    </lineage>
</organism>
<evidence type="ECO:0000259" key="2">
    <source>
        <dbReference type="Pfam" id="PF07879"/>
    </source>
</evidence>
<evidence type="ECO:0000259" key="1">
    <source>
        <dbReference type="Pfam" id="PF05233"/>
    </source>
</evidence>
<dbReference type="GO" id="GO:0006355">
    <property type="term" value="P:regulation of DNA-templated transcription"/>
    <property type="evidence" value="ECO:0007669"/>
    <property type="project" value="InterPro"/>
</dbReference>
<dbReference type="KEGG" id="tdu:QJT80_04900"/>
<protein>
    <submittedName>
        <fullName evidence="3">Polyhydroxyalkanoate synthesis repressor PhaR</fullName>
    </submittedName>
</protein>
<dbReference type="InterPro" id="IPR012909">
    <property type="entry name" value="PHA_DNA-bd_N"/>
</dbReference>
<dbReference type="Pfam" id="PF05233">
    <property type="entry name" value="PHB_acc"/>
    <property type="match status" value="1"/>
</dbReference>